<accession>A0A0N0DZA0</accession>
<dbReference type="EMBL" id="LGTL01000002">
    <property type="protein sequence ID" value="KPA85055.1"/>
    <property type="molecule type" value="Genomic_DNA"/>
</dbReference>
<feature type="region of interest" description="Disordered" evidence="1">
    <location>
        <begin position="163"/>
        <end position="211"/>
    </location>
</feature>
<feature type="compositionally biased region" description="Polar residues" evidence="1">
    <location>
        <begin position="20"/>
        <end position="33"/>
    </location>
</feature>
<keyword evidence="3" id="KW-1185">Reference proteome</keyword>
<feature type="region of interest" description="Disordered" evidence="1">
    <location>
        <begin position="1"/>
        <end position="52"/>
    </location>
</feature>
<name>A0A0N0DZA0_LEPPY</name>
<sequence length="323" mass="33195">MTDDDADLELSLPAEEPAEVTTSYEDCSSSAASEKNVHSDSSSDAARPSDVVGAKGGFSPSFSFGANIAVKSDSVPTAVPSGGGGGLFGKGPNPFGAANAKEGDAKPFVFGAAFENNKNTAVATESAGIFGAVGGAARPFSSSSAKDGGGAAFSFGADSLKKGDRPAGAVPTRGAAGAVGSQPKHMDPANVKKDDDTPAKRSVEGNTTINEGVSGNAVAVDVAAPPPLNNDASAVVRTPDVLAPLFSLEDVHRVVSEALCEQREAMKAEWDAFRKDLLFDIRQAVSEASTRNVVGERADFEEPAAEMNESLVRRHLSKAFRKY</sequence>
<dbReference type="RefSeq" id="XP_015663494.1">
    <property type="nucleotide sequence ID" value="XM_015797974.1"/>
</dbReference>
<dbReference type="GeneID" id="26901768"/>
<reference evidence="2 3" key="1">
    <citation type="submission" date="2015-07" db="EMBL/GenBank/DDBJ databases">
        <title>High-quality genome of monoxenous trypanosomatid Leptomonas pyrrhocoris.</title>
        <authorList>
            <person name="Flegontov P."/>
            <person name="Butenko A."/>
            <person name="Firsov S."/>
            <person name="Vlcek C."/>
            <person name="Logacheva M.D."/>
            <person name="Field M."/>
            <person name="Filatov D."/>
            <person name="Flegontova O."/>
            <person name="Gerasimov E."/>
            <person name="Jackson A.P."/>
            <person name="Kelly S."/>
            <person name="Opperdoes F."/>
            <person name="O'Reilly A."/>
            <person name="Votypka J."/>
            <person name="Yurchenko V."/>
            <person name="Lukes J."/>
        </authorList>
    </citation>
    <scope>NUCLEOTIDE SEQUENCE [LARGE SCALE GENOMIC DNA]</scope>
    <source>
        <strain evidence="2">H10</strain>
    </source>
</reference>
<dbReference type="OrthoDB" id="273920at2759"/>
<evidence type="ECO:0000313" key="3">
    <source>
        <dbReference type="Proteomes" id="UP000037923"/>
    </source>
</evidence>
<feature type="region of interest" description="Disordered" evidence="1">
    <location>
        <begin position="75"/>
        <end position="101"/>
    </location>
</feature>
<dbReference type="VEuPathDB" id="TriTrypDB:LpyrH10_02_4470"/>
<organism evidence="2 3">
    <name type="scientific">Leptomonas pyrrhocoris</name>
    <name type="common">Firebug parasite</name>
    <dbReference type="NCBI Taxonomy" id="157538"/>
    <lineage>
        <taxon>Eukaryota</taxon>
        <taxon>Discoba</taxon>
        <taxon>Euglenozoa</taxon>
        <taxon>Kinetoplastea</taxon>
        <taxon>Metakinetoplastina</taxon>
        <taxon>Trypanosomatida</taxon>
        <taxon>Trypanosomatidae</taxon>
        <taxon>Leishmaniinae</taxon>
        <taxon>Leptomonas</taxon>
    </lineage>
</organism>
<dbReference type="AlphaFoldDB" id="A0A0N0DZA0"/>
<dbReference type="Proteomes" id="UP000037923">
    <property type="component" value="Unassembled WGS sequence"/>
</dbReference>
<feature type="compositionally biased region" description="Basic and acidic residues" evidence="1">
    <location>
        <begin position="184"/>
        <end position="203"/>
    </location>
</feature>
<evidence type="ECO:0000313" key="2">
    <source>
        <dbReference type="EMBL" id="KPA85055.1"/>
    </source>
</evidence>
<protein>
    <submittedName>
        <fullName evidence="2">Uncharacterized protein</fullName>
    </submittedName>
</protein>
<gene>
    <name evidence="2" type="ORF">ABB37_01473</name>
</gene>
<proteinExistence type="predicted"/>
<evidence type="ECO:0000256" key="1">
    <source>
        <dbReference type="SAM" id="MobiDB-lite"/>
    </source>
</evidence>
<comment type="caution">
    <text evidence="2">The sequence shown here is derived from an EMBL/GenBank/DDBJ whole genome shotgun (WGS) entry which is preliminary data.</text>
</comment>